<reference evidence="5" key="3">
    <citation type="journal article" date="2022" name="bioRxiv">
        <title>A global pangenome for the wheat fungal pathogen Pyrenophora tritici-repentis and prediction of effector protein structural homology.</title>
        <authorList>
            <person name="Moolhuijzen P."/>
            <person name="See P.T."/>
            <person name="Shi G."/>
            <person name="Powell H.R."/>
            <person name="Cockram J."/>
            <person name="Jorgensen L.N."/>
            <person name="Benslimane H."/>
            <person name="Strelkov S.E."/>
            <person name="Turner J."/>
            <person name="Liu Z."/>
            <person name="Moffat C.S."/>
        </authorList>
    </citation>
    <scope>NUCLEOTIDE SEQUENCE</scope>
    <source>
        <strain evidence="5">86-124</strain>
    </source>
</reference>
<dbReference type="InterPro" id="IPR001841">
    <property type="entry name" value="Znf_RING"/>
</dbReference>
<comment type="caution">
    <text evidence="4">The sequence shown here is derived from an EMBL/GenBank/DDBJ whole genome shotgun (WGS) entry which is preliminary data.</text>
</comment>
<dbReference type="PROSITE" id="PS50089">
    <property type="entry name" value="ZF_RING_2"/>
    <property type="match status" value="1"/>
</dbReference>
<evidence type="ECO:0000313" key="7">
    <source>
        <dbReference type="Proteomes" id="UP000249757"/>
    </source>
</evidence>
<evidence type="ECO:0000256" key="1">
    <source>
        <dbReference type="PROSITE-ProRule" id="PRU00175"/>
    </source>
</evidence>
<dbReference type="SUPFAM" id="SSF57850">
    <property type="entry name" value="RING/U-box"/>
    <property type="match status" value="1"/>
</dbReference>
<dbReference type="Proteomes" id="UP000245464">
    <property type="component" value="Chromosome 1"/>
</dbReference>
<feature type="domain" description="RING-type" evidence="3">
    <location>
        <begin position="273"/>
        <end position="323"/>
    </location>
</feature>
<keyword evidence="1" id="KW-0863">Zinc-finger</keyword>
<name>A0A317AFF6_9PLEO</name>
<dbReference type="InterPro" id="IPR013083">
    <property type="entry name" value="Znf_RING/FYVE/PHD"/>
</dbReference>
<feature type="compositionally biased region" description="Low complexity" evidence="2">
    <location>
        <begin position="16"/>
        <end position="26"/>
    </location>
</feature>
<accession>A0A317AFF6</accession>
<sequence length="454" mass="51893">MSPEPRQIPSVRVQTPDSDSALDSLDPANYSQRTFHLPRRVYTSHHSPSYTRIIRLEGQILSLISILRFHLRYAAYPADTALSALRLGSLPMYFNAIEELVDHIEHGMDCSRVYNAGDLVHLAQKRYFRRVKRQCGAREAEKEGHWPKVLWFAELQRILEDEDLSVGEALRCGWEWFMERDGFPAKYGGVGEWVLGWWELDGEKQEEFCEVFDITGEVLKSMAQNVEGMSLRGSEVLSHEKGACAQVFVSQKRVLDVLMPLMLNPSKQNLGNCPLCHEALLKKDVGTRNGKRPVEILCGHVFHFSCIKRHFTAPDTWICPGCNRNLLTTLPQPTTPSEVLGSCDKVLRWMDAPAQITLPTEPHSYLAKLALVFEPAQMICDNLHNWFNVPMDSYTELLKFSDLALYLARDRLEAAIRGDVVMFRDIVARQLQVGARIEWLEFLERCHPNSPSVW</sequence>
<reference evidence="4 6" key="1">
    <citation type="journal article" date="2018" name="BMC Genomics">
        <title>Comparative genomics of the wheat fungal pathogen Pyrenophora tritici-repentis reveals chromosomal variations and genome plasticity.</title>
        <authorList>
            <person name="Moolhuijzen P."/>
            <person name="See P.T."/>
            <person name="Hane J.K."/>
            <person name="Shi G."/>
            <person name="Liu Z."/>
            <person name="Oliver R.P."/>
            <person name="Moffat C.S."/>
        </authorList>
    </citation>
    <scope>NUCLEOTIDE SEQUENCE [LARGE SCALE GENOMIC DNA]</scope>
    <source>
        <strain evidence="4">M4</strain>
    </source>
</reference>
<evidence type="ECO:0000313" key="5">
    <source>
        <dbReference type="EMBL" id="KAI1513539.1"/>
    </source>
</evidence>
<dbReference type="Gene3D" id="3.30.40.10">
    <property type="entry name" value="Zinc/RING finger domain, C3HC4 (zinc finger)"/>
    <property type="match status" value="1"/>
</dbReference>
<proteinExistence type="predicted"/>
<dbReference type="EMBL" id="NQIK02000001">
    <property type="protein sequence ID" value="KAF7577607.1"/>
    <property type="molecule type" value="Genomic_DNA"/>
</dbReference>
<reference evidence="5" key="2">
    <citation type="submission" date="2021-05" db="EMBL/GenBank/DDBJ databases">
        <authorList>
            <person name="Moolhuijzen P.M."/>
            <person name="Moffat C.S."/>
        </authorList>
    </citation>
    <scope>NUCLEOTIDE SEQUENCE</scope>
    <source>
        <strain evidence="5">86-124</strain>
    </source>
</reference>
<dbReference type="SMART" id="SM00184">
    <property type="entry name" value="RING"/>
    <property type="match status" value="1"/>
</dbReference>
<dbReference type="GO" id="GO:0008270">
    <property type="term" value="F:zinc ion binding"/>
    <property type="evidence" value="ECO:0007669"/>
    <property type="project" value="UniProtKB-KW"/>
</dbReference>
<reference evidence="7" key="4">
    <citation type="journal article" date="2022" name="Microb. Genom.">
        <title>A global pangenome for the wheat fungal pathogen Pyrenophora tritici-repentis and prediction of effector protein structural homology.</title>
        <authorList>
            <person name="Moolhuijzen P.M."/>
            <person name="See P.T."/>
            <person name="Shi G."/>
            <person name="Powell H.R."/>
            <person name="Cockram J."/>
            <person name="Jorgensen L.N."/>
            <person name="Benslimane H."/>
            <person name="Strelkov S.E."/>
            <person name="Turner J."/>
            <person name="Liu Z."/>
            <person name="Moffat C.S."/>
        </authorList>
    </citation>
    <scope>NUCLEOTIDE SEQUENCE [LARGE SCALE GENOMIC DNA]</scope>
</reference>
<dbReference type="Proteomes" id="UP000249757">
    <property type="component" value="Unassembled WGS sequence"/>
</dbReference>
<protein>
    <submittedName>
        <fullName evidence="4 5">ER membrane component</fullName>
    </submittedName>
</protein>
<evidence type="ECO:0000259" key="3">
    <source>
        <dbReference type="PROSITE" id="PS50089"/>
    </source>
</evidence>
<dbReference type="AlphaFoldDB" id="A0A317AFF6"/>
<keyword evidence="1" id="KW-0862">Zinc</keyword>
<dbReference type="EMBL" id="NRDI02000009">
    <property type="protein sequence ID" value="KAI1513539.1"/>
    <property type="molecule type" value="Genomic_DNA"/>
</dbReference>
<keyword evidence="4" id="KW-0436">Ligase</keyword>
<dbReference type="GO" id="GO:0016874">
    <property type="term" value="F:ligase activity"/>
    <property type="evidence" value="ECO:0007669"/>
    <property type="project" value="UniProtKB-KW"/>
</dbReference>
<organism evidence="4 6">
    <name type="scientific">Pyrenophora tritici-repentis</name>
    <dbReference type="NCBI Taxonomy" id="45151"/>
    <lineage>
        <taxon>Eukaryota</taxon>
        <taxon>Fungi</taxon>
        <taxon>Dikarya</taxon>
        <taxon>Ascomycota</taxon>
        <taxon>Pezizomycotina</taxon>
        <taxon>Dothideomycetes</taxon>
        <taxon>Pleosporomycetidae</taxon>
        <taxon>Pleosporales</taxon>
        <taxon>Pleosporineae</taxon>
        <taxon>Pleosporaceae</taxon>
        <taxon>Pyrenophora</taxon>
    </lineage>
</organism>
<gene>
    <name evidence="5" type="ORF">Ptr86124_007441</name>
    <name evidence="4" type="ORF">PtrM4_018470</name>
</gene>
<evidence type="ECO:0000313" key="6">
    <source>
        <dbReference type="Proteomes" id="UP000245464"/>
    </source>
</evidence>
<feature type="region of interest" description="Disordered" evidence="2">
    <location>
        <begin position="1"/>
        <end position="26"/>
    </location>
</feature>
<keyword evidence="1" id="KW-0479">Metal-binding</keyword>
<evidence type="ECO:0000313" key="4">
    <source>
        <dbReference type="EMBL" id="KAF7577607.1"/>
    </source>
</evidence>
<keyword evidence="7" id="KW-1185">Reference proteome</keyword>
<evidence type="ECO:0000256" key="2">
    <source>
        <dbReference type="SAM" id="MobiDB-lite"/>
    </source>
</evidence>